<reference evidence="2" key="1">
    <citation type="journal article" date="2019" name="Int. J. Syst. Evol. Microbiol.">
        <title>The Global Catalogue of Microorganisms (GCM) 10K type strain sequencing project: providing services to taxonomists for standard genome sequencing and annotation.</title>
        <authorList>
            <consortium name="The Broad Institute Genomics Platform"/>
            <consortium name="The Broad Institute Genome Sequencing Center for Infectious Disease"/>
            <person name="Wu L."/>
            <person name="Ma J."/>
        </authorList>
    </citation>
    <scope>NUCLEOTIDE SEQUENCE [LARGE SCALE GENOMIC DNA]</scope>
    <source>
        <strain evidence="2">KCTC 19812</strain>
    </source>
</reference>
<dbReference type="Gene3D" id="2.40.160.20">
    <property type="match status" value="1"/>
</dbReference>
<evidence type="ECO:0000313" key="1">
    <source>
        <dbReference type="EMBL" id="MFD2203148.1"/>
    </source>
</evidence>
<protein>
    <submittedName>
        <fullName evidence="1">Acyloxyacyl hydrolase</fullName>
    </submittedName>
</protein>
<gene>
    <name evidence="1" type="ORF">ACFSKV_16340</name>
</gene>
<dbReference type="Pfam" id="PF09411">
    <property type="entry name" value="PagL"/>
    <property type="match status" value="1"/>
</dbReference>
<keyword evidence="2" id="KW-1185">Reference proteome</keyword>
<sequence>MKKILFLIPFFMLQCCLFGQNIKRLGLEGSYGFIIPHSRELKPLSQTNPLGINLHYQNLNSSLKNWKNCNCFHYMGLQISYHNFGNPEVLGSATSLTGTFEPIIWQKNKWTFSLLSGLGLSYLNRIYDEVSNPENVFFSSHLSFLIYLTPKIEYSLTQDWGLNASISYNHISNGGQSQPNKGINYPMGSLGLVRYFQRKIFPIYEKDKISRNWMYYFESGFSTREGKDGREPNISVVFGTIKPLSSINGIGGGLELNKDFSLEVNENRIEALIPAPYIAHHFIFGKIDFSQRMAFYTHKPMGYNDYVLYQRYVLGYKLLNHLTLGIGLKAHGHIAEHMDLRIGWKF</sequence>
<accession>A0ABW5BE50</accession>
<organism evidence="1 2">
    <name type="scientific">Shivajiella indica</name>
    <dbReference type="NCBI Taxonomy" id="872115"/>
    <lineage>
        <taxon>Bacteria</taxon>
        <taxon>Pseudomonadati</taxon>
        <taxon>Bacteroidota</taxon>
        <taxon>Cytophagia</taxon>
        <taxon>Cytophagales</taxon>
        <taxon>Cyclobacteriaceae</taxon>
        <taxon>Shivajiella</taxon>
    </lineage>
</organism>
<name>A0ABW5BE50_9BACT</name>
<dbReference type="RefSeq" id="WP_380805092.1">
    <property type="nucleotide sequence ID" value="NZ_JBHUIV010000020.1"/>
</dbReference>
<proteinExistence type="predicted"/>
<dbReference type="GO" id="GO:0016787">
    <property type="term" value="F:hydrolase activity"/>
    <property type="evidence" value="ECO:0007669"/>
    <property type="project" value="UniProtKB-KW"/>
</dbReference>
<dbReference type="InterPro" id="IPR018550">
    <property type="entry name" value="Lipid-A_deacylase-rel"/>
</dbReference>
<dbReference type="EMBL" id="JBHUIV010000020">
    <property type="protein sequence ID" value="MFD2203148.1"/>
    <property type="molecule type" value="Genomic_DNA"/>
</dbReference>
<comment type="caution">
    <text evidence="1">The sequence shown here is derived from an EMBL/GenBank/DDBJ whole genome shotgun (WGS) entry which is preliminary data.</text>
</comment>
<keyword evidence="1" id="KW-0378">Hydrolase</keyword>
<dbReference type="Proteomes" id="UP001597414">
    <property type="component" value="Unassembled WGS sequence"/>
</dbReference>
<evidence type="ECO:0000313" key="2">
    <source>
        <dbReference type="Proteomes" id="UP001597414"/>
    </source>
</evidence>